<dbReference type="FunFam" id="1.10.10.10:FF:000001">
    <property type="entry name" value="LysR family transcriptional regulator"/>
    <property type="match status" value="1"/>
</dbReference>
<keyword evidence="3 6" id="KW-0238">DNA-binding</keyword>
<feature type="domain" description="HTH lysR-type" evidence="5">
    <location>
        <begin position="23"/>
        <end position="80"/>
    </location>
</feature>
<gene>
    <name evidence="6" type="ORF">SAMN05444167_3639</name>
</gene>
<dbReference type="PANTHER" id="PTHR30126:SF40">
    <property type="entry name" value="HTH-TYPE TRANSCRIPTIONAL REGULATOR GLTR"/>
    <property type="match status" value="1"/>
</dbReference>
<sequence>MPRDTTQVLLRGLSLQRERGERVDIDDLRILNSVAKHGSMNRAAAALHMVQSSVTARIRQLEDELGVSLFVRHSRGVRLSEAGERLLSYSGRIDALFQEAVAAVKEDGVPKGTLRIGSTEPTVSFRLPSVLAAYAKRYPAVSLTVTTGNSSELIRQVVDQSLDGAFVAGPVANPLLTEEPMFREELALVTQASTRSIDDLRSAQEVKAIVLAEGCSYGELINNVLSGYGIKHQVLPLASFDAIRSFVQSGIGITVLPKEILAASWKDAAVAVHELPAAMAQVETVFIRRADSSNRSALEAFLLLSRASSNLDG</sequence>
<dbReference type="EMBL" id="LT629690">
    <property type="protein sequence ID" value="SDF90193.1"/>
    <property type="molecule type" value="Genomic_DNA"/>
</dbReference>
<dbReference type="InterPro" id="IPR000847">
    <property type="entry name" value="LysR_HTH_N"/>
</dbReference>
<dbReference type="PRINTS" id="PR00039">
    <property type="entry name" value="HTHLYSR"/>
</dbReference>
<evidence type="ECO:0000256" key="3">
    <source>
        <dbReference type="ARBA" id="ARBA00023125"/>
    </source>
</evidence>
<keyword evidence="4" id="KW-0804">Transcription</keyword>
<dbReference type="InterPro" id="IPR036390">
    <property type="entry name" value="WH_DNA-bd_sf"/>
</dbReference>
<dbReference type="PANTHER" id="PTHR30126">
    <property type="entry name" value="HTH-TYPE TRANSCRIPTIONAL REGULATOR"/>
    <property type="match status" value="1"/>
</dbReference>
<dbReference type="Gene3D" id="1.10.10.10">
    <property type="entry name" value="Winged helix-like DNA-binding domain superfamily/Winged helix DNA-binding domain"/>
    <property type="match status" value="1"/>
</dbReference>
<comment type="similarity">
    <text evidence="1">Belongs to the LysR transcriptional regulatory family.</text>
</comment>
<dbReference type="Pfam" id="PF00126">
    <property type="entry name" value="HTH_1"/>
    <property type="match status" value="1"/>
</dbReference>
<dbReference type="Pfam" id="PF03466">
    <property type="entry name" value="LysR_substrate"/>
    <property type="match status" value="1"/>
</dbReference>
<organism evidence="6 7">
    <name type="scientific">Terriglobus roseus</name>
    <dbReference type="NCBI Taxonomy" id="392734"/>
    <lineage>
        <taxon>Bacteria</taxon>
        <taxon>Pseudomonadati</taxon>
        <taxon>Acidobacteriota</taxon>
        <taxon>Terriglobia</taxon>
        <taxon>Terriglobales</taxon>
        <taxon>Acidobacteriaceae</taxon>
        <taxon>Terriglobus</taxon>
    </lineage>
</organism>
<evidence type="ECO:0000256" key="1">
    <source>
        <dbReference type="ARBA" id="ARBA00009437"/>
    </source>
</evidence>
<keyword evidence="2" id="KW-0805">Transcription regulation</keyword>
<evidence type="ECO:0000259" key="5">
    <source>
        <dbReference type="PROSITE" id="PS50931"/>
    </source>
</evidence>
<dbReference type="AlphaFoldDB" id="A0A1G7PVE9"/>
<evidence type="ECO:0000313" key="6">
    <source>
        <dbReference type="EMBL" id="SDF90193.1"/>
    </source>
</evidence>
<dbReference type="PROSITE" id="PS50931">
    <property type="entry name" value="HTH_LYSR"/>
    <property type="match status" value="1"/>
</dbReference>
<dbReference type="InterPro" id="IPR036388">
    <property type="entry name" value="WH-like_DNA-bd_sf"/>
</dbReference>
<reference evidence="6 7" key="1">
    <citation type="submission" date="2016-10" db="EMBL/GenBank/DDBJ databases">
        <authorList>
            <person name="de Groot N.N."/>
        </authorList>
    </citation>
    <scope>NUCLEOTIDE SEQUENCE [LARGE SCALE GENOMIC DNA]</scope>
    <source>
        <strain evidence="6 7">GAS232</strain>
    </source>
</reference>
<evidence type="ECO:0000256" key="4">
    <source>
        <dbReference type="ARBA" id="ARBA00023163"/>
    </source>
</evidence>
<evidence type="ECO:0000256" key="2">
    <source>
        <dbReference type="ARBA" id="ARBA00023015"/>
    </source>
</evidence>
<dbReference type="Proteomes" id="UP000182427">
    <property type="component" value="Chromosome I"/>
</dbReference>
<evidence type="ECO:0000313" key="7">
    <source>
        <dbReference type="Proteomes" id="UP000182427"/>
    </source>
</evidence>
<protein>
    <submittedName>
        <fullName evidence="6">DNA-binding transcriptional regulator, LysR family</fullName>
    </submittedName>
</protein>
<name>A0A1G7PVE9_9BACT</name>
<dbReference type="OrthoDB" id="8479357at2"/>
<dbReference type="GO" id="GO:0000976">
    <property type="term" value="F:transcription cis-regulatory region binding"/>
    <property type="evidence" value="ECO:0007669"/>
    <property type="project" value="TreeGrafter"/>
</dbReference>
<dbReference type="SUPFAM" id="SSF53850">
    <property type="entry name" value="Periplasmic binding protein-like II"/>
    <property type="match status" value="1"/>
</dbReference>
<keyword evidence="7" id="KW-1185">Reference proteome</keyword>
<dbReference type="InterPro" id="IPR005119">
    <property type="entry name" value="LysR_subst-bd"/>
</dbReference>
<dbReference type="GO" id="GO:0003700">
    <property type="term" value="F:DNA-binding transcription factor activity"/>
    <property type="evidence" value="ECO:0007669"/>
    <property type="project" value="InterPro"/>
</dbReference>
<dbReference type="Gene3D" id="3.40.190.290">
    <property type="match status" value="1"/>
</dbReference>
<proteinExistence type="inferred from homology"/>
<dbReference type="SUPFAM" id="SSF46785">
    <property type="entry name" value="Winged helix' DNA-binding domain"/>
    <property type="match status" value="1"/>
</dbReference>
<accession>A0A1G7PVE9</accession>